<dbReference type="Proteomes" id="UP000559182">
    <property type="component" value="Unassembled WGS sequence"/>
</dbReference>
<dbReference type="GO" id="GO:0010181">
    <property type="term" value="F:FMN binding"/>
    <property type="evidence" value="ECO:0007669"/>
    <property type="project" value="InterPro"/>
</dbReference>
<dbReference type="PANTHER" id="PTHR30466">
    <property type="entry name" value="FLAVIN REDUCTASE"/>
    <property type="match status" value="1"/>
</dbReference>
<keyword evidence="2" id="KW-0560">Oxidoreductase</keyword>
<dbReference type="Gene3D" id="2.30.110.10">
    <property type="entry name" value="Electron Transport, Fmn-binding Protein, Chain A"/>
    <property type="match status" value="1"/>
</dbReference>
<organism evidence="4 5">
    <name type="scientific">Flexivirga oryzae</name>
    <dbReference type="NCBI Taxonomy" id="1794944"/>
    <lineage>
        <taxon>Bacteria</taxon>
        <taxon>Bacillati</taxon>
        <taxon>Actinomycetota</taxon>
        <taxon>Actinomycetes</taxon>
        <taxon>Micrococcales</taxon>
        <taxon>Dermacoccaceae</taxon>
        <taxon>Flexivirga</taxon>
    </lineage>
</organism>
<evidence type="ECO:0000313" key="4">
    <source>
        <dbReference type="EMBL" id="MBB2894338.1"/>
    </source>
</evidence>
<evidence type="ECO:0000259" key="3">
    <source>
        <dbReference type="SMART" id="SM00903"/>
    </source>
</evidence>
<gene>
    <name evidence="4" type="ORF">FHU39_004380</name>
</gene>
<keyword evidence="5" id="KW-1185">Reference proteome</keyword>
<protein>
    <submittedName>
        <fullName evidence="4">Flavin reductase (DIM6/NTAB) family NADH-FMN oxidoreductase RutF</fullName>
    </submittedName>
</protein>
<evidence type="ECO:0000256" key="1">
    <source>
        <dbReference type="ARBA" id="ARBA00008898"/>
    </source>
</evidence>
<comment type="caution">
    <text evidence="4">The sequence shown here is derived from an EMBL/GenBank/DDBJ whole genome shotgun (WGS) entry which is preliminary data.</text>
</comment>
<dbReference type="SUPFAM" id="SSF50475">
    <property type="entry name" value="FMN-binding split barrel"/>
    <property type="match status" value="1"/>
</dbReference>
<name>A0A839N982_9MICO</name>
<dbReference type="SMART" id="SM00903">
    <property type="entry name" value="Flavin_Reduct"/>
    <property type="match status" value="1"/>
</dbReference>
<reference evidence="4 5" key="1">
    <citation type="submission" date="2020-08" db="EMBL/GenBank/DDBJ databases">
        <title>Sequencing the genomes of 1000 actinobacteria strains.</title>
        <authorList>
            <person name="Klenk H.-P."/>
        </authorList>
    </citation>
    <scope>NUCLEOTIDE SEQUENCE [LARGE SCALE GENOMIC DNA]</scope>
    <source>
        <strain evidence="4 5">DSM 105369</strain>
    </source>
</reference>
<accession>A0A839N982</accession>
<evidence type="ECO:0000256" key="2">
    <source>
        <dbReference type="ARBA" id="ARBA00023002"/>
    </source>
</evidence>
<dbReference type="AlphaFoldDB" id="A0A839N982"/>
<dbReference type="PANTHER" id="PTHR30466:SF11">
    <property type="entry name" value="FLAVIN-DEPENDENT MONOOXYGENASE, REDUCTASE SUBUNIT HSAB"/>
    <property type="match status" value="1"/>
</dbReference>
<feature type="domain" description="Flavin reductase like" evidence="3">
    <location>
        <begin position="18"/>
        <end position="161"/>
    </location>
</feature>
<dbReference type="Pfam" id="PF01613">
    <property type="entry name" value="Flavin_Reduct"/>
    <property type="match status" value="1"/>
</dbReference>
<dbReference type="GO" id="GO:0042602">
    <property type="term" value="F:riboflavin reductase (NADPH) activity"/>
    <property type="evidence" value="ECO:0007669"/>
    <property type="project" value="TreeGrafter"/>
</dbReference>
<evidence type="ECO:0000313" key="5">
    <source>
        <dbReference type="Proteomes" id="UP000559182"/>
    </source>
</evidence>
<dbReference type="EMBL" id="JACHVQ010000005">
    <property type="protein sequence ID" value="MBB2894338.1"/>
    <property type="molecule type" value="Genomic_DNA"/>
</dbReference>
<dbReference type="InterPro" id="IPR002563">
    <property type="entry name" value="Flavin_Rdtase-like_dom"/>
</dbReference>
<proteinExistence type="inferred from homology"/>
<sequence>MSVITRPVADTGHLRHVFAAHPSGVTALAALIDGRPEGMAASTFTSVSLEPALVSVCLAHSSTTWPTLRLATHLGISVLSAAQQHAGQALAARGTDRFANLAWRATARGAVFLDGASAWLETTVEDTVRAGDHDIVILAVHDLDRDESQAPLIFHGSGFHRLAS</sequence>
<comment type="similarity">
    <text evidence="1">Belongs to the non-flavoprotein flavin reductase family.</text>
</comment>
<dbReference type="InterPro" id="IPR050268">
    <property type="entry name" value="NADH-dep_flavin_reductase"/>
</dbReference>
<dbReference type="RefSeq" id="WP_183322798.1">
    <property type="nucleotide sequence ID" value="NZ_JACHVQ010000005.1"/>
</dbReference>
<dbReference type="InterPro" id="IPR012349">
    <property type="entry name" value="Split_barrel_FMN-bd"/>
</dbReference>